<dbReference type="InterPro" id="IPR005467">
    <property type="entry name" value="His_kinase_dom"/>
</dbReference>
<dbReference type="InterPro" id="IPR011006">
    <property type="entry name" value="CheY-like_superfamily"/>
</dbReference>
<dbReference type="SUPFAM" id="SSF55874">
    <property type="entry name" value="ATPase domain of HSP90 chaperone/DNA topoisomerase II/histidine kinase"/>
    <property type="match status" value="1"/>
</dbReference>
<sequence>MDIFLKGDMDGIEAAEEIRRRYAFPIVFLTANTDQKTFDRAKRSAPLGYIQKPFQENVLFSTIEIALYKGRTEKELGLYRHHLEDMVREKTDDLVRINQELIIAKEAAEAANEAKTEFLTNMSHEIRTPLNIILGNIRLALDTSLSHDQERFLADAYQSSDSLMSILNDILDISKMEAKQLTVENTPFELRSSIHQMTKSFYNRTQEKGLELTCRIDDTVPDRLFGDIQRIEQILCKLMDNAVKFTDSGEIALEIDLSSHNERGAVIQFCITDTGPGISEEFKNEVFNGFTQADTSMTRRFGGVGLGLTVCDKLVSFLGGKIWFETLLNQGSTFCFSLYVKRQQNNKENNSSNRRDTEKKLGVSLNILLVEDNIFNQQLIRTVFQGRGHTVTSAHDGLECLKLLAENEYSVVVMDIQMPVMDGIEATKYIRGCEQGELFSGNQYEDELTRLRNRIQGKYTPIVALTAHAMSEDREKCLQAGMDDYLTKPFRPDKDFSVIKRVAR</sequence>
<dbReference type="PRINTS" id="PR00344">
    <property type="entry name" value="BCTRLSENSOR"/>
</dbReference>
<keyword evidence="3 4" id="KW-0597">Phosphoprotein</keyword>
<dbReference type="Gene3D" id="3.40.50.2300">
    <property type="match status" value="2"/>
</dbReference>
<keyword evidence="8" id="KW-1185">Reference proteome</keyword>
<accession>A0A444IW52</accession>
<dbReference type="CDD" id="cd00082">
    <property type="entry name" value="HisKA"/>
    <property type="match status" value="1"/>
</dbReference>
<dbReference type="InterPro" id="IPR036890">
    <property type="entry name" value="HATPase_C_sf"/>
</dbReference>
<dbReference type="SMART" id="SM00388">
    <property type="entry name" value="HisKA"/>
    <property type="match status" value="1"/>
</dbReference>
<dbReference type="EMBL" id="MTKO01000083">
    <property type="protein sequence ID" value="RWX45087.1"/>
    <property type="molecule type" value="Genomic_DNA"/>
</dbReference>
<protein>
    <recommendedName>
        <fullName evidence="2">histidine kinase</fullName>
        <ecNumber evidence="2">2.7.13.3</ecNumber>
    </recommendedName>
</protein>
<dbReference type="InterPro" id="IPR004358">
    <property type="entry name" value="Sig_transdc_His_kin-like_C"/>
</dbReference>
<dbReference type="GO" id="GO:0000155">
    <property type="term" value="F:phosphorelay sensor kinase activity"/>
    <property type="evidence" value="ECO:0007669"/>
    <property type="project" value="InterPro"/>
</dbReference>
<dbReference type="InterPro" id="IPR001789">
    <property type="entry name" value="Sig_transdc_resp-reg_receiver"/>
</dbReference>
<dbReference type="SMART" id="SM00448">
    <property type="entry name" value="REC"/>
    <property type="match status" value="1"/>
</dbReference>
<dbReference type="PANTHER" id="PTHR45339:SF3">
    <property type="entry name" value="HISTIDINE KINASE"/>
    <property type="match status" value="1"/>
</dbReference>
<gene>
    <name evidence="7" type="ORF">H206_02816</name>
</gene>
<evidence type="ECO:0000313" key="8">
    <source>
        <dbReference type="Proteomes" id="UP000287853"/>
    </source>
</evidence>
<dbReference type="FunFam" id="3.30.565.10:FF:000010">
    <property type="entry name" value="Sensor histidine kinase RcsC"/>
    <property type="match status" value="1"/>
</dbReference>
<dbReference type="AlphaFoldDB" id="A0A444IW52"/>
<dbReference type="PROSITE" id="PS50109">
    <property type="entry name" value="HIS_KIN"/>
    <property type="match status" value="1"/>
</dbReference>
<dbReference type="SMART" id="SM00387">
    <property type="entry name" value="HATPase_c"/>
    <property type="match status" value="1"/>
</dbReference>
<dbReference type="InterPro" id="IPR003594">
    <property type="entry name" value="HATPase_dom"/>
</dbReference>
<dbReference type="CDD" id="cd16922">
    <property type="entry name" value="HATPase_EvgS-ArcB-TorS-like"/>
    <property type="match status" value="1"/>
</dbReference>
<keyword evidence="7" id="KW-0808">Transferase</keyword>
<dbReference type="InterPro" id="IPR003661">
    <property type="entry name" value="HisK_dim/P_dom"/>
</dbReference>
<dbReference type="Pfam" id="PF00512">
    <property type="entry name" value="HisKA"/>
    <property type="match status" value="1"/>
</dbReference>
<dbReference type="Pfam" id="PF00072">
    <property type="entry name" value="Response_reg"/>
    <property type="match status" value="3"/>
</dbReference>
<dbReference type="InterPro" id="IPR036097">
    <property type="entry name" value="HisK_dim/P_sf"/>
</dbReference>
<dbReference type="SUPFAM" id="SSF52172">
    <property type="entry name" value="CheY-like"/>
    <property type="match status" value="2"/>
</dbReference>
<comment type="catalytic activity">
    <reaction evidence="1">
        <text>ATP + protein L-histidine = ADP + protein N-phospho-L-histidine.</text>
        <dbReference type="EC" id="2.7.13.3"/>
    </reaction>
</comment>
<evidence type="ECO:0000256" key="2">
    <source>
        <dbReference type="ARBA" id="ARBA00012438"/>
    </source>
</evidence>
<dbReference type="Proteomes" id="UP000287853">
    <property type="component" value="Unassembled WGS sequence"/>
</dbReference>
<proteinExistence type="predicted"/>
<dbReference type="CDD" id="cd17546">
    <property type="entry name" value="REC_hyHK_CKI1_RcsC-like"/>
    <property type="match status" value="1"/>
</dbReference>
<feature type="domain" description="Histidine kinase" evidence="5">
    <location>
        <begin position="121"/>
        <end position="342"/>
    </location>
</feature>
<evidence type="ECO:0000313" key="7">
    <source>
        <dbReference type="EMBL" id="RWX45087.1"/>
    </source>
</evidence>
<comment type="caution">
    <text evidence="7">The sequence shown here is derived from an EMBL/GenBank/DDBJ whole genome shotgun (WGS) entry which is preliminary data.</text>
</comment>
<evidence type="ECO:0000256" key="4">
    <source>
        <dbReference type="PROSITE-ProRule" id="PRU00169"/>
    </source>
</evidence>
<feature type="modified residue" description="4-aspartylphosphate" evidence="4">
    <location>
        <position position="415"/>
    </location>
</feature>
<dbReference type="EC" id="2.7.13.3" evidence="2"/>
<feature type="modified residue" description="4-aspartylphosphate" evidence="4">
    <location>
        <position position="2"/>
    </location>
</feature>
<evidence type="ECO:0000259" key="6">
    <source>
        <dbReference type="PROSITE" id="PS50110"/>
    </source>
</evidence>
<evidence type="ECO:0000256" key="3">
    <source>
        <dbReference type="ARBA" id="ARBA00022553"/>
    </source>
</evidence>
<dbReference type="SUPFAM" id="SSF47384">
    <property type="entry name" value="Homodimeric domain of signal transducing histidine kinase"/>
    <property type="match status" value="1"/>
</dbReference>
<keyword evidence="7" id="KW-0418">Kinase</keyword>
<feature type="domain" description="Response regulatory" evidence="6">
    <location>
        <begin position="366"/>
        <end position="503"/>
    </location>
</feature>
<name>A0A444IW52_9BACT</name>
<evidence type="ECO:0000256" key="1">
    <source>
        <dbReference type="ARBA" id="ARBA00000085"/>
    </source>
</evidence>
<dbReference type="Pfam" id="PF02518">
    <property type="entry name" value="HATPase_c"/>
    <property type="match status" value="1"/>
</dbReference>
<dbReference type="PROSITE" id="PS50110">
    <property type="entry name" value="RESPONSE_REGULATORY"/>
    <property type="match status" value="2"/>
</dbReference>
<organism evidence="7 8">
    <name type="scientific">Candidatus Electrothrix aarhusensis</name>
    <dbReference type="NCBI Taxonomy" id="1859131"/>
    <lineage>
        <taxon>Bacteria</taxon>
        <taxon>Pseudomonadati</taxon>
        <taxon>Thermodesulfobacteriota</taxon>
        <taxon>Desulfobulbia</taxon>
        <taxon>Desulfobulbales</taxon>
        <taxon>Desulfobulbaceae</taxon>
        <taxon>Candidatus Electrothrix</taxon>
    </lineage>
</organism>
<dbReference type="PANTHER" id="PTHR45339">
    <property type="entry name" value="HYBRID SIGNAL TRANSDUCTION HISTIDINE KINASE J"/>
    <property type="match status" value="1"/>
</dbReference>
<dbReference type="Gene3D" id="1.10.287.130">
    <property type="match status" value="1"/>
</dbReference>
<feature type="domain" description="Response regulatory" evidence="6">
    <location>
        <begin position="1"/>
        <end position="67"/>
    </location>
</feature>
<dbReference type="Gene3D" id="3.30.565.10">
    <property type="entry name" value="Histidine kinase-like ATPase, C-terminal domain"/>
    <property type="match status" value="1"/>
</dbReference>
<evidence type="ECO:0000259" key="5">
    <source>
        <dbReference type="PROSITE" id="PS50109"/>
    </source>
</evidence>
<reference evidence="7 8" key="1">
    <citation type="submission" date="2017-01" db="EMBL/GenBank/DDBJ databases">
        <title>The cable genome- insights into the physiology and evolution of filamentous bacteria capable of sulfide oxidation via long distance electron transfer.</title>
        <authorList>
            <person name="Schreiber L."/>
            <person name="Bjerg J.T."/>
            <person name="Boggild A."/>
            <person name="Van De Vossenberg J."/>
            <person name="Meysman F."/>
            <person name="Nielsen L.P."/>
            <person name="Schramm A."/>
            <person name="Kjeldsen K.U."/>
        </authorList>
    </citation>
    <scope>NUCLEOTIDE SEQUENCE [LARGE SCALE GENOMIC DNA]</scope>
    <source>
        <strain evidence="7">MCF</strain>
    </source>
</reference>